<evidence type="ECO:0000256" key="1">
    <source>
        <dbReference type="SAM" id="SignalP"/>
    </source>
</evidence>
<dbReference type="EMBL" id="JABEPQ010000005">
    <property type="protein sequence ID" value="NNM47782.1"/>
    <property type="molecule type" value="Genomic_DNA"/>
</dbReference>
<sequence length="313" mass="32259">MRRFSRRVVVGVAAAALVLLWGAAAYATTPRTVGLEAQWATDKLDGRVVGVTLLSGDHTALDLVTGKRITLGSASGGTPYAGNGILVIVREARVDAATLDATSRWSWEAPIGSRVTPLASRSGSTVLGVCPGSGNPTTCTAIGLDSKGKEAWRIQASAPVEAPRSGQLPAVLASPVPGGGVLVTDPVTGRQTLQPGKVAATAPDGTVLITVEQGGKCVLSRFTDADPASTQVLDQCPADPVASDVRATSTRHTTPLNPLRWGRPTTVLGVELASGKELGQVAGAGRLQPLLVTRDAVVVRTDDEIVRYAIPRA</sequence>
<evidence type="ECO:0000313" key="3">
    <source>
        <dbReference type="Proteomes" id="UP000588586"/>
    </source>
</evidence>
<dbReference type="AlphaFoldDB" id="A0A849HKF5"/>
<dbReference type="Proteomes" id="UP000588586">
    <property type="component" value="Unassembled WGS sequence"/>
</dbReference>
<reference evidence="2 3" key="1">
    <citation type="submission" date="2020-04" db="EMBL/GenBank/DDBJ databases">
        <title>Knoellia sp. isolate from air conditioner.</title>
        <authorList>
            <person name="Chea S."/>
            <person name="Kim D.-U."/>
        </authorList>
    </citation>
    <scope>NUCLEOTIDE SEQUENCE [LARGE SCALE GENOMIC DNA]</scope>
    <source>
        <strain evidence="2 3">DB2414S</strain>
    </source>
</reference>
<proteinExistence type="predicted"/>
<comment type="caution">
    <text evidence="2">The sequence shown here is derived from an EMBL/GenBank/DDBJ whole genome shotgun (WGS) entry which is preliminary data.</text>
</comment>
<dbReference type="RefSeq" id="WP_171244920.1">
    <property type="nucleotide sequence ID" value="NZ_JABEPQ010000005.1"/>
</dbReference>
<keyword evidence="3" id="KW-1185">Reference proteome</keyword>
<feature type="chain" id="PRO_5039123844" description="Pyrroloquinoline-quinone binding quinoprotein" evidence="1">
    <location>
        <begin position="28"/>
        <end position="313"/>
    </location>
</feature>
<gene>
    <name evidence="2" type="ORF">HJG52_17465</name>
</gene>
<evidence type="ECO:0008006" key="4">
    <source>
        <dbReference type="Google" id="ProtNLM"/>
    </source>
</evidence>
<evidence type="ECO:0000313" key="2">
    <source>
        <dbReference type="EMBL" id="NNM47782.1"/>
    </source>
</evidence>
<keyword evidence="1" id="KW-0732">Signal</keyword>
<organism evidence="2 3">
    <name type="scientific">Knoellia koreensis</name>
    <dbReference type="NCBI Taxonomy" id="2730921"/>
    <lineage>
        <taxon>Bacteria</taxon>
        <taxon>Bacillati</taxon>
        <taxon>Actinomycetota</taxon>
        <taxon>Actinomycetes</taxon>
        <taxon>Micrococcales</taxon>
        <taxon>Intrasporangiaceae</taxon>
        <taxon>Knoellia</taxon>
    </lineage>
</organism>
<feature type="signal peptide" evidence="1">
    <location>
        <begin position="1"/>
        <end position="27"/>
    </location>
</feature>
<accession>A0A849HKF5</accession>
<protein>
    <recommendedName>
        <fullName evidence="4">Pyrroloquinoline-quinone binding quinoprotein</fullName>
    </recommendedName>
</protein>
<name>A0A849HKF5_9MICO</name>